<sequence length="90" mass="9765">MTPTELDDALDAMQLAAAGNPDLMPGLITVESNHWVQVLSGVRPTCARLDDGLRHRDIQIHVGSTQETKLLTRAEAGERGAPYRDMAAKV</sequence>
<evidence type="ECO:0000313" key="1">
    <source>
        <dbReference type="EMBL" id="MBB4799652.1"/>
    </source>
</evidence>
<dbReference type="RefSeq" id="WP_184273293.1">
    <property type="nucleotide sequence ID" value="NZ_JACHKY010000006.1"/>
</dbReference>
<dbReference type="EMBL" id="JACHKY010000006">
    <property type="protein sequence ID" value="MBB4799652.1"/>
    <property type="molecule type" value="Genomic_DNA"/>
</dbReference>
<dbReference type="AlphaFoldDB" id="A0A7W7N5W1"/>
<gene>
    <name evidence="1" type="ORF">HNP32_003410</name>
</gene>
<comment type="caution">
    <text evidence="1">The sequence shown here is derived from an EMBL/GenBank/DDBJ whole genome shotgun (WGS) entry which is preliminary data.</text>
</comment>
<keyword evidence="2" id="KW-1185">Reference proteome</keyword>
<evidence type="ECO:0000313" key="2">
    <source>
        <dbReference type="Proteomes" id="UP000539957"/>
    </source>
</evidence>
<organism evidence="1 2">
    <name type="scientific">Brevundimonas bullata</name>
    <dbReference type="NCBI Taxonomy" id="13160"/>
    <lineage>
        <taxon>Bacteria</taxon>
        <taxon>Pseudomonadati</taxon>
        <taxon>Pseudomonadota</taxon>
        <taxon>Alphaproteobacteria</taxon>
        <taxon>Caulobacterales</taxon>
        <taxon>Caulobacteraceae</taxon>
        <taxon>Brevundimonas</taxon>
    </lineage>
</organism>
<protein>
    <submittedName>
        <fullName evidence="1">Uncharacterized protein</fullName>
    </submittedName>
</protein>
<reference evidence="1 2" key="1">
    <citation type="submission" date="2020-08" db="EMBL/GenBank/DDBJ databases">
        <title>Functional genomics of gut bacteria from endangered species of beetles.</title>
        <authorList>
            <person name="Carlos-Shanley C."/>
        </authorList>
    </citation>
    <scope>NUCLEOTIDE SEQUENCE [LARGE SCALE GENOMIC DNA]</scope>
    <source>
        <strain evidence="1 2">S00123</strain>
    </source>
</reference>
<dbReference type="Proteomes" id="UP000539957">
    <property type="component" value="Unassembled WGS sequence"/>
</dbReference>
<name>A0A7W7N5W1_9CAUL</name>
<proteinExistence type="predicted"/>
<accession>A0A7W7N5W1</accession>